<dbReference type="EMBL" id="MU069671">
    <property type="protein sequence ID" value="KAF5836177.1"/>
    <property type="molecule type" value="Genomic_DNA"/>
</dbReference>
<evidence type="ECO:0000313" key="1">
    <source>
        <dbReference type="EMBL" id="KAF5836177.1"/>
    </source>
</evidence>
<keyword evidence="2" id="KW-1185">Reference proteome</keyword>
<comment type="caution">
    <text evidence="1">The sequence shown here is derived from an EMBL/GenBank/DDBJ whole genome shotgun (WGS) entry which is preliminary data.</text>
</comment>
<reference evidence="1" key="1">
    <citation type="submission" date="2017-08" db="EMBL/GenBank/DDBJ databases">
        <authorList>
            <person name="Polle J.E."/>
            <person name="Barry K."/>
            <person name="Cushman J."/>
            <person name="Schmutz J."/>
            <person name="Tran D."/>
            <person name="Hathwaick L.T."/>
            <person name="Yim W.C."/>
            <person name="Jenkins J."/>
            <person name="Mckie-Krisberg Z.M."/>
            <person name="Prochnik S."/>
            <person name="Lindquist E."/>
            <person name="Dockter R.B."/>
            <person name="Adam C."/>
            <person name="Molina H."/>
            <person name="Bunkerborg J."/>
            <person name="Jin E."/>
            <person name="Buchheim M."/>
            <person name="Magnuson J."/>
        </authorList>
    </citation>
    <scope>NUCLEOTIDE SEQUENCE</scope>
    <source>
        <strain evidence="1">CCAP 19/18</strain>
    </source>
</reference>
<evidence type="ECO:0000313" key="2">
    <source>
        <dbReference type="Proteomes" id="UP000815325"/>
    </source>
</evidence>
<name>A0ABQ7GNK8_DUNSA</name>
<accession>A0ABQ7GNK8</accession>
<proteinExistence type="predicted"/>
<dbReference type="Proteomes" id="UP000815325">
    <property type="component" value="Unassembled WGS sequence"/>
</dbReference>
<protein>
    <submittedName>
        <fullName evidence="1">Uncharacterized protein</fullName>
    </submittedName>
</protein>
<organism evidence="1 2">
    <name type="scientific">Dunaliella salina</name>
    <name type="common">Green alga</name>
    <name type="synonym">Protococcus salinus</name>
    <dbReference type="NCBI Taxonomy" id="3046"/>
    <lineage>
        <taxon>Eukaryota</taxon>
        <taxon>Viridiplantae</taxon>
        <taxon>Chlorophyta</taxon>
        <taxon>core chlorophytes</taxon>
        <taxon>Chlorophyceae</taxon>
        <taxon>CS clade</taxon>
        <taxon>Chlamydomonadales</taxon>
        <taxon>Dunaliellaceae</taxon>
        <taxon>Dunaliella</taxon>
    </lineage>
</organism>
<gene>
    <name evidence="1" type="ORF">DUNSADRAFT_6286</name>
</gene>
<sequence>MIKAEFMVKLIGAQDNKGAKDSLMEQYKNNLGHAEDISYHTPKLNALMAELIGADASSNVVSQVLFTGVSAQAFDLSAFLDDGKAASVSSRLSNVSFDKADYDDRTRAYMDFEAKFLDDLELIVKSNPDCGDSECRPLAEIADVDFISGSRKLLESDVEITSNIYNVDGRETVKAINDRCANSCMLGGMTTEEGAVSVKEGAAEPVTGGEPVTGDDGGSSGAASKAFAFGSTFFFAMLVAMMV</sequence>